<dbReference type="EMBL" id="JROI01000011">
    <property type="protein sequence ID" value="KGI77524.1"/>
    <property type="molecule type" value="Genomic_DNA"/>
</dbReference>
<protein>
    <submittedName>
        <fullName evidence="2">Uncharacterized protein</fullName>
    </submittedName>
</protein>
<dbReference type="Proteomes" id="UP000029708">
    <property type="component" value="Unassembled WGS sequence"/>
</dbReference>
<dbReference type="RefSeq" id="WP_043101264.1">
    <property type="nucleotide sequence ID" value="NZ_JACHET010000001.1"/>
</dbReference>
<dbReference type="HOGENOM" id="CLU_151978_0_0_6"/>
<evidence type="ECO:0000313" key="5">
    <source>
        <dbReference type="Proteomes" id="UP000560000"/>
    </source>
</evidence>
<comment type="caution">
    <text evidence="2">The sequence shown here is derived from an EMBL/GenBank/DDBJ whole genome shotgun (WGS) entry which is preliminary data.</text>
</comment>
<keyword evidence="1" id="KW-0812">Transmembrane</keyword>
<keyword evidence="4" id="KW-1185">Reference proteome</keyword>
<evidence type="ECO:0000256" key="1">
    <source>
        <dbReference type="SAM" id="Phobius"/>
    </source>
</evidence>
<reference evidence="3 5" key="2">
    <citation type="submission" date="2020-08" db="EMBL/GenBank/DDBJ databases">
        <title>Genomic Encyclopedia of Type Strains, Phase IV (KMG-IV): sequencing the most valuable type-strain genomes for metagenomic binning, comparative biology and taxonomic classification.</title>
        <authorList>
            <person name="Goeker M."/>
        </authorList>
    </citation>
    <scope>NUCLEOTIDE SEQUENCE [LARGE SCALE GENOMIC DNA]</scope>
    <source>
        <strain evidence="3 5">DSM 107085</strain>
    </source>
</reference>
<reference evidence="2 4" key="1">
    <citation type="submission" date="2014-09" db="EMBL/GenBank/DDBJ databases">
        <title>Xanthomonadaceae 3.5X direct submission.</title>
        <authorList>
            <person name="Fang T."/>
            <person name="Wang H."/>
        </authorList>
    </citation>
    <scope>NUCLEOTIDE SEQUENCE [LARGE SCALE GENOMIC DNA]</scope>
    <source>
        <strain evidence="2 4">3.5X</strain>
    </source>
</reference>
<evidence type="ECO:0000313" key="3">
    <source>
        <dbReference type="EMBL" id="MBB6183008.1"/>
    </source>
</evidence>
<proteinExistence type="predicted"/>
<accession>A0A099CUU7</accession>
<gene>
    <name evidence="3" type="ORF">HNQ86_000353</name>
    <name evidence="2" type="ORF">LF63_0109305</name>
</gene>
<feature type="transmembrane region" description="Helical" evidence="1">
    <location>
        <begin position="66"/>
        <end position="91"/>
    </location>
</feature>
<organism evidence="2 4">
    <name type="scientific">Oleiagrimonas soli</name>
    <dbReference type="NCBI Taxonomy" id="1543381"/>
    <lineage>
        <taxon>Bacteria</taxon>
        <taxon>Pseudomonadati</taxon>
        <taxon>Pseudomonadota</taxon>
        <taxon>Gammaproteobacteria</taxon>
        <taxon>Lysobacterales</taxon>
        <taxon>Rhodanobacteraceae</taxon>
        <taxon>Oleiagrimonas</taxon>
    </lineage>
</organism>
<evidence type="ECO:0000313" key="2">
    <source>
        <dbReference type="EMBL" id="KGI77524.1"/>
    </source>
</evidence>
<dbReference type="EMBL" id="JACHET010000001">
    <property type="protein sequence ID" value="MBB6183008.1"/>
    <property type="molecule type" value="Genomic_DNA"/>
</dbReference>
<dbReference type="Proteomes" id="UP000560000">
    <property type="component" value="Unassembled WGS sequence"/>
</dbReference>
<keyword evidence="1" id="KW-0472">Membrane</keyword>
<dbReference type="AlphaFoldDB" id="A0A099CUU7"/>
<name>A0A099CUU7_9GAMM</name>
<evidence type="ECO:0000313" key="4">
    <source>
        <dbReference type="Proteomes" id="UP000029708"/>
    </source>
</evidence>
<feature type="transmembrane region" description="Helical" evidence="1">
    <location>
        <begin position="24"/>
        <end position="46"/>
    </location>
</feature>
<sequence length="125" mass="12819">MNESIAIQPPPIAPPAEPRSQSGLGIASFVLGLLDMLLLIVMFFMAVAINVNNGGVSPGEDDPQTIMLGLFVILIGIFALVGLGLGIAATVQTARRRALGITGLCLNGAVCLLIVLLLIIGLTAS</sequence>
<dbReference type="STRING" id="1543381.LF63_0109305"/>
<dbReference type="OrthoDB" id="5952598at2"/>
<feature type="transmembrane region" description="Helical" evidence="1">
    <location>
        <begin position="98"/>
        <end position="122"/>
    </location>
</feature>
<keyword evidence="1" id="KW-1133">Transmembrane helix</keyword>